<evidence type="ECO:0000256" key="5">
    <source>
        <dbReference type="ARBA" id="ARBA00022833"/>
    </source>
</evidence>
<dbReference type="Pfam" id="PF00753">
    <property type="entry name" value="Lactamase_B"/>
    <property type="match status" value="1"/>
</dbReference>
<keyword evidence="5" id="KW-0862">Zinc</keyword>
<evidence type="ECO:0000256" key="1">
    <source>
        <dbReference type="ARBA" id="ARBA00001947"/>
    </source>
</evidence>
<dbReference type="InterPro" id="IPR001279">
    <property type="entry name" value="Metallo-B-lactamas"/>
</dbReference>
<dbReference type="InterPro" id="IPR036866">
    <property type="entry name" value="RibonucZ/Hydroxyglut_hydro"/>
</dbReference>
<keyword evidence="3" id="KW-0479">Metal-binding</keyword>
<dbReference type="Gene3D" id="3.60.15.10">
    <property type="entry name" value="Ribonuclease Z/Hydroxyacylglutathione hydrolase-like"/>
    <property type="match status" value="1"/>
</dbReference>
<evidence type="ECO:0000259" key="6">
    <source>
        <dbReference type="SMART" id="SM00849"/>
    </source>
</evidence>
<evidence type="ECO:0000256" key="4">
    <source>
        <dbReference type="ARBA" id="ARBA00022801"/>
    </source>
</evidence>
<dbReference type="Proteomes" id="UP001338125">
    <property type="component" value="Unassembled WGS sequence"/>
</dbReference>
<dbReference type="CDD" id="cd07729">
    <property type="entry name" value="AHL_lactonase_MBL-fold"/>
    <property type="match status" value="1"/>
</dbReference>
<dbReference type="SUPFAM" id="SSF56281">
    <property type="entry name" value="Metallo-hydrolase/oxidoreductase"/>
    <property type="match status" value="1"/>
</dbReference>
<comment type="similarity">
    <text evidence="2">Belongs to the metallo-beta-lactamase superfamily.</text>
</comment>
<evidence type="ECO:0000256" key="2">
    <source>
        <dbReference type="ARBA" id="ARBA00007749"/>
    </source>
</evidence>
<comment type="cofactor">
    <cofactor evidence="1">
        <name>Zn(2+)</name>
        <dbReference type="ChEBI" id="CHEBI:29105"/>
    </cofactor>
</comment>
<keyword evidence="8" id="KW-1185">Reference proteome</keyword>
<evidence type="ECO:0000313" key="7">
    <source>
        <dbReference type="EMBL" id="KAK5991600.1"/>
    </source>
</evidence>
<evidence type="ECO:0000313" key="8">
    <source>
        <dbReference type="Proteomes" id="UP001338125"/>
    </source>
</evidence>
<dbReference type="PANTHER" id="PTHR42978:SF7">
    <property type="entry name" value="METALLO-HYDROLASE RV2300C-RELATED"/>
    <property type="match status" value="1"/>
</dbReference>
<name>A0ABR0SHI5_9HYPO</name>
<dbReference type="InterPro" id="IPR051013">
    <property type="entry name" value="MBL_superfamily_lactonases"/>
</dbReference>
<organism evidence="7 8">
    <name type="scientific">Cladobotryum mycophilum</name>
    <dbReference type="NCBI Taxonomy" id="491253"/>
    <lineage>
        <taxon>Eukaryota</taxon>
        <taxon>Fungi</taxon>
        <taxon>Dikarya</taxon>
        <taxon>Ascomycota</taxon>
        <taxon>Pezizomycotina</taxon>
        <taxon>Sordariomycetes</taxon>
        <taxon>Hypocreomycetidae</taxon>
        <taxon>Hypocreales</taxon>
        <taxon>Hypocreaceae</taxon>
        <taxon>Cladobotryum</taxon>
    </lineage>
</organism>
<feature type="domain" description="Metallo-beta-lactamase" evidence="6">
    <location>
        <begin position="56"/>
        <end position="285"/>
    </location>
</feature>
<proteinExistence type="inferred from homology"/>
<evidence type="ECO:0000256" key="3">
    <source>
        <dbReference type="ARBA" id="ARBA00022723"/>
    </source>
</evidence>
<dbReference type="EMBL" id="JAVFKD010000014">
    <property type="protein sequence ID" value="KAK5991600.1"/>
    <property type="molecule type" value="Genomic_DNA"/>
</dbReference>
<protein>
    <submittedName>
        <fullName evidence="7">N-acyl homoserine lactonase AttM-like protein</fullName>
    </submittedName>
</protein>
<gene>
    <name evidence="7" type="ORF">PT974_09885</name>
</gene>
<dbReference type="SMART" id="SM00849">
    <property type="entry name" value="Lactamase_B"/>
    <property type="match status" value="1"/>
</dbReference>
<accession>A0ABR0SHI5</accession>
<comment type="caution">
    <text evidence="7">The sequence shown here is derived from an EMBL/GenBank/DDBJ whole genome shotgun (WGS) entry which is preliminary data.</text>
</comment>
<sequence>MENSTDATSGSVEIQFISTGSAQLRRKMISQPITTNSVTRRFFRSLTDKTWSEPLPIGVFIISHPDGPILFDTSVSPSCVNNPGYFSMWNPANWFTTITCNFDEGILTQLGTLGIDPSTLQAIVISHLHDDHVGGLGELVVEAPDVSVFVSGEHWEAIGKHQTVASLKGFTPKQWPPNFAPQLLKFEDRALGPWKESCPITKDGSVLAVKTPGHVPGHISLVVHAVDKKENHTTYLLPGDATYAVDCLDKEEPDGVTEDPMSAFKSLLLMKEFARQNEVVVLPSHDPKTPHFLQNRVIYTPTSRS</sequence>
<keyword evidence="4" id="KW-0378">Hydrolase</keyword>
<reference evidence="7 8" key="1">
    <citation type="submission" date="2024-01" db="EMBL/GenBank/DDBJ databases">
        <title>Complete genome of Cladobotryum mycophilum ATHUM6906.</title>
        <authorList>
            <person name="Christinaki A.C."/>
            <person name="Myridakis A.I."/>
            <person name="Kouvelis V.N."/>
        </authorList>
    </citation>
    <scope>NUCLEOTIDE SEQUENCE [LARGE SCALE GENOMIC DNA]</scope>
    <source>
        <strain evidence="7 8">ATHUM6906</strain>
    </source>
</reference>
<dbReference type="PANTHER" id="PTHR42978">
    <property type="entry name" value="QUORUM-QUENCHING LACTONASE YTNP-RELATED-RELATED"/>
    <property type="match status" value="1"/>
</dbReference>